<evidence type="ECO:0000256" key="2">
    <source>
        <dbReference type="ARBA" id="ARBA00002901"/>
    </source>
</evidence>
<evidence type="ECO:0000256" key="4">
    <source>
        <dbReference type="ARBA" id="ARBA00010763"/>
    </source>
</evidence>
<dbReference type="STRING" id="1397694.GCA_000702585_00328"/>
<dbReference type="EC" id="2.10.1.1" evidence="5 13"/>
<comment type="cofactor">
    <cofactor evidence="1 13">
        <name>Mg(2+)</name>
        <dbReference type="ChEBI" id="CHEBI:18420"/>
    </cofactor>
</comment>
<keyword evidence="10 13" id="KW-0460">Magnesium</keyword>
<dbReference type="GO" id="GO:0006777">
    <property type="term" value="P:Mo-molybdopterin cofactor biosynthetic process"/>
    <property type="evidence" value="ECO:0007669"/>
    <property type="project" value="UniProtKB-UniRule"/>
</dbReference>
<dbReference type="InterPro" id="IPR001453">
    <property type="entry name" value="MoaB/Mog_dom"/>
</dbReference>
<evidence type="ECO:0000256" key="6">
    <source>
        <dbReference type="ARBA" id="ARBA00021108"/>
    </source>
</evidence>
<keyword evidence="9 13" id="KW-0479">Metal-binding</keyword>
<evidence type="ECO:0000256" key="10">
    <source>
        <dbReference type="ARBA" id="ARBA00022842"/>
    </source>
</evidence>
<dbReference type="InterPro" id="IPR005110">
    <property type="entry name" value="MoeA_linker/N"/>
</dbReference>
<dbReference type="CDD" id="cd00887">
    <property type="entry name" value="MoeA"/>
    <property type="match status" value="1"/>
</dbReference>
<dbReference type="GO" id="GO:0061599">
    <property type="term" value="F:molybdopterin molybdotransferase activity"/>
    <property type="evidence" value="ECO:0007669"/>
    <property type="project" value="UniProtKB-UniRule"/>
</dbReference>
<evidence type="ECO:0000313" key="16">
    <source>
        <dbReference type="Proteomes" id="UP000254060"/>
    </source>
</evidence>
<evidence type="ECO:0000256" key="8">
    <source>
        <dbReference type="ARBA" id="ARBA00022679"/>
    </source>
</evidence>
<feature type="domain" description="MoaB/Mog" evidence="14">
    <location>
        <begin position="187"/>
        <end position="325"/>
    </location>
</feature>
<dbReference type="Proteomes" id="UP000254060">
    <property type="component" value="Unassembled WGS sequence"/>
</dbReference>
<dbReference type="OrthoDB" id="9804758at2"/>
<dbReference type="RefSeq" id="WP_029333862.1">
    <property type="nucleotide sequence ID" value="NZ_UGGP01000001.1"/>
</dbReference>
<comment type="similarity">
    <text evidence="4 13">Belongs to the MoeA family.</text>
</comment>
<evidence type="ECO:0000256" key="7">
    <source>
        <dbReference type="ARBA" id="ARBA00022505"/>
    </source>
</evidence>
<evidence type="ECO:0000256" key="9">
    <source>
        <dbReference type="ARBA" id="ARBA00022723"/>
    </source>
</evidence>
<dbReference type="Gene3D" id="3.90.105.10">
    <property type="entry name" value="Molybdopterin biosynthesis moea protein, domain 2"/>
    <property type="match status" value="1"/>
</dbReference>
<dbReference type="PANTHER" id="PTHR10192">
    <property type="entry name" value="MOLYBDOPTERIN BIOSYNTHESIS PROTEIN"/>
    <property type="match status" value="1"/>
</dbReference>
<dbReference type="SUPFAM" id="SSF63882">
    <property type="entry name" value="MoeA N-terminal region -like"/>
    <property type="match status" value="1"/>
</dbReference>
<protein>
    <recommendedName>
        <fullName evidence="6 13">Molybdopterin molybdenumtransferase</fullName>
        <ecNumber evidence="5 13">2.10.1.1</ecNumber>
    </recommendedName>
</protein>
<dbReference type="InterPro" id="IPR036135">
    <property type="entry name" value="MoeA_linker/N_sf"/>
</dbReference>
<dbReference type="GO" id="GO:0005829">
    <property type="term" value="C:cytosol"/>
    <property type="evidence" value="ECO:0007669"/>
    <property type="project" value="TreeGrafter"/>
</dbReference>
<evidence type="ECO:0000259" key="14">
    <source>
        <dbReference type="SMART" id="SM00852"/>
    </source>
</evidence>
<evidence type="ECO:0000313" key="15">
    <source>
        <dbReference type="EMBL" id="STO09468.1"/>
    </source>
</evidence>
<dbReference type="NCBIfam" id="NF045515">
    <property type="entry name" value="Glp_gephyrin"/>
    <property type="match status" value="1"/>
</dbReference>
<accession>A0A377FXJ1</accession>
<evidence type="ECO:0000256" key="3">
    <source>
        <dbReference type="ARBA" id="ARBA00005046"/>
    </source>
</evidence>
<dbReference type="SUPFAM" id="SSF63867">
    <property type="entry name" value="MoeA C-terminal domain-like"/>
    <property type="match status" value="1"/>
</dbReference>
<evidence type="ECO:0000256" key="1">
    <source>
        <dbReference type="ARBA" id="ARBA00001946"/>
    </source>
</evidence>
<dbReference type="AlphaFoldDB" id="A0A377FXJ1"/>
<reference evidence="15 16" key="1">
    <citation type="submission" date="2018-06" db="EMBL/GenBank/DDBJ databases">
        <authorList>
            <consortium name="Pathogen Informatics"/>
            <person name="Doyle S."/>
        </authorList>
    </citation>
    <scope>NUCLEOTIDE SEQUENCE [LARGE SCALE GENOMIC DNA]</scope>
    <source>
        <strain evidence="15 16">NCTC13163</strain>
    </source>
</reference>
<dbReference type="Pfam" id="PF03454">
    <property type="entry name" value="MoeA_C"/>
    <property type="match status" value="1"/>
</dbReference>
<keyword evidence="7 13" id="KW-0500">Molybdenum</keyword>
<dbReference type="Pfam" id="PF03453">
    <property type="entry name" value="MoeA_N"/>
    <property type="match status" value="1"/>
</dbReference>
<gene>
    <name evidence="15" type="primary">moeA</name>
    <name evidence="15" type="ORF">NCTC13163_02906</name>
</gene>
<dbReference type="PANTHER" id="PTHR10192:SF5">
    <property type="entry name" value="GEPHYRIN"/>
    <property type="match status" value="1"/>
</dbReference>
<sequence length="411" mass="44068">MEKVSTLFRKPLAVDEAISLVREATRRAETETVPLHRSNGRTLAMDLVATHDVPAFDKSPYDGFAVRSADLQIASRDEPVTLPIQYVQGAGHVGAPLRDGQAIRIMTGAKIPAGADAVVMLELVQADERVVTFKRPARDANISYRGEDVAAGTNLVNRGTRINPGVIALLATFGYERVDVYGKPHITVFATGDELVEPGLKKDEGRIYNSNAYMILAQIEALGGTATYGGILPDTFTSTKRAIDEALQTSDAIVTTGGVSVGDFDYLPDVYHALGATVLFNKVGMRPGSVTTVARVNDRLLFGLSGNPSACFVGTELFVGTYMKTLFGQTERPTIEAQLGIDFPKPNPFDRFVRGHVTIEAAGLAVVHPSGKDKSGIVSSLATCNALIHLPGGTRGFQKGDMVRCHIIDQL</sequence>
<comment type="pathway">
    <text evidence="3 13">Cofactor biosynthesis; molybdopterin biosynthesis.</text>
</comment>
<dbReference type="InterPro" id="IPR005111">
    <property type="entry name" value="MoeA_C_domain_IV"/>
</dbReference>
<organism evidence="15 16">
    <name type="scientific">Exiguobacterium aurantiacum</name>
    <dbReference type="NCBI Taxonomy" id="33987"/>
    <lineage>
        <taxon>Bacteria</taxon>
        <taxon>Bacillati</taxon>
        <taxon>Bacillota</taxon>
        <taxon>Bacilli</taxon>
        <taxon>Bacillales</taxon>
        <taxon>Bacillales Family XII. Incertae Sedis</taxon>
        <taxon>Exiguobacterium</taxon>
    </lineage>
</organism>
<comment type="function">
    <text evidence="2 13">Catalyzes the insertion of molybdate into adenylated molybdopterin with the concomitant release of AMP.</text>
</comment>
<name>A0A377FXJ1_9BACL</name>
<dbReference type="InterPro" id="IPR038987">
    <property type="entry name" value="MoeA-like"/>
</dbReference>
<keyword evidence="8 13" id="KW-0808">Transferase</keyword>
<dbReference type="FunFam" id="3.40.980.10:FF:000004">
    <property type="entry name" value="Molybdopterin molybdenumtransferase"/>
    <property type="match status" value="1"/>
</dbReference>
<dbReference type="SMART" id="SM00852">
    <property type="entry name" value="MoCF_biosynth"/>
    <property type="match status" value="1"/>
</dbReference>
<comment type="catalytic activity">
    <reaction evidence="12">
        <text>adenylyl-molybdopterin + molybdate = Mo-molybdopterin + AMP + H(+)</text>
        <dbReference type="Rhea" id="RHEA:35047"/>
        <dbReference type="ChEBI" id="CHEBI:15378"/>
        <dbReference type="ChEBI" id="CHEBI:36264"/>
        <dbReference type="ChEBI" id="CHEBI:62727"/>
        <dbReference type="ChEBI" id="CHEBI:71302"/>
        <dbReference type="ChEBI" id="CHEBI:456215"/>
        <dbReference type="EC" id="2.10.1.1"/>
    </reaction>
</comment>
<proteinExistence type="inferred from homology"/>
<dbReference type="InterPro" id="IPR036688">
    <property type="entry name" value="MoeA_C_domain_IV_sf"/>
</dbReference>
<dbReference type="UniPathway" id="UPA00344"/>
<dbReference type="EMBL" id="UGGP01000001">
    <property type="protein sequence ID" value="STO09468.1"/>
    <property type="molecule type" value="Genomic_DNA"/>
</dbReference>
<dbReference type="NCBIfam" id="TIGR00177">
    <property type="entry name" value="molyb_syn"/>
    <property type="match status" value="1"/>
</dbReference>
<dbReference type="Gene3D" id="3.40.980.10">
    <property type="entry name" value="MoaB/Mog-like domain"/>
    <property type="match status" value="1"/>
</dbReference>
<evidence type="ECO:0000256" key="13">
    <source>
        <dbReference type="RuleBase" id="RU365090"/>
    </source>
</evidence>
<dbReference type="Gene3D" id="2.40.340.10">
    <property type="entry name" value="MoeA, C-terminal, domain IV"/>
    <property type="match status" value="1"/>
</dbReference>
<evidence type="ECO:0000256" key="11">
    <source>
        <dbReference type="ARBA" id="ARBA00023150"/>
    </source>
</evidence>
<keyword evidence="11 13" id="KW-0501">Molybdenum cofactor biosynthesis</keyword>
<dbReference type="Gene3D" id="2.170.190.11">
    <property type="entry name" value="Molybdopterin biosynthesis moea protein, domain 3"/>
    <property type="match status" value="1"/>
</dbReference>
<evidence type="ECO:0000256" key="12">
    <source>
        <dbReference type="ARBA" id="ARBA00047317"/>
    </source>
</evidence>
<evidence type="ECO:0000256" key="5">
    <source>
        <dbReference type="ARBA" id="ARBA00013269"/>
    </source>
</evidence>
<dbReference type="Pfam" id="PF00994">
    <property type="entry name" value="MoCF_biosynth"/>
    <property type="match status" value="1"/>
</dbReference>
<dbReference type="SUPFAM" id="SSF53218">
    <property type="entry name" value="Molybdenum cofactor biosynthesis proteins"/>
    <property type="match status" value="1"/>
</dbReference>
<dbReference type="InterPro" id="IPR036425">
    <property type="entry name" value="MoaB/Mog-like_dom_sf"/>
</dbReference>
<dbReference type="GO" id="GO:0046872">
    <property type="term" value="F:metal ion binding"/>
    <property type="evidence" value="ECO:0007669"/>
    <property type="project" value="UniProtKB-UniRule"/>
</dbReference>